<comment type="similarity">
    <text evidence="1">Belongs to the PI3/PI4-kinase family. Type II PI4K subfamily.</text>
</comment>
<evidence type="ECO:0000256" key="3">
    <source>
        <dbReference type="ARBA" id="ARBA00022679"/>
    </source>
</evidence>
<sequence>MAVAVFKSPFGNGEYHGPHRTEGKTTSRRRIFVHTETGCVLGMDLDRSDNAHTVKRRLQIALNFPIEESSLSVGDVVLQNDLSVVRKDSSLLWVKVKLGKLT</sequence>
<protein>
    <recommendedName>
        <fullName evidence="2">1-phosphatidylinositol 4-kinase</fullName>
        <ecNumber evidence="2">2.7.1.67</ecNumber>
    </recommendedName>
</protein>
<dbReference type="InterPro" id="IPR044571">
    <property type="entry name" value="P4KG1-8"/>
</dbReference>
<evidence type="ECO:0000256" key="4">
    <source>
        <dbReference type="ARBA" id="ARBA00022741"/>
    </source>
</evidence>
<feature type="compositionally biased region" description="Basic and acidic residues" evidence="7">
    <location>
        <begin position="16"/>
        <end position="25"/>
    </location>
</feature>
<keyword evidence="5" id="KW-0418">Kinase</keyword>
<organism evidence="8 9">
    <name type="scientific">Castilleja foliolosa</name>
    <dbReference type="NCBI Taxonomy" id="1961234"/>
    <lineage>
        <taxon>Eukaryota</taxon>
        <taxon>Viridiplantae</taxon>
        <taxon>Streptophyta</taxon>
        <taxon>Embryophyta</taxon>
        <taxon>Tracheophyta</taxon>
        <taxon>Spermatophyta</taxon>
        <taxon>Magnoliopsida</taxon>
        <taxon>eudicotyledons</taxon>
        <taxon>Gunneridae</taxon>
        <taxon>Pentapetalae</taxon>
        <taxon>asterids</taxon>
        <taxon>lamiids</taxon>
        <taxon>Lamiales</taxon>
        <taxon>Orobanchaceae</taxon>
        <taxon>Pedicularideae</taxon>
        <taxon>Castillejinae</taxon>
        <taxon>Castilleja</taxon>
    </lineage>
</organism>
<evidence type="ECO:0000256" key="1">
    <source>
        <dbReference type="ARBA" id="ARBA00008941"/>
    </source>
</evidence>
<keyword evidence="4" id="KW-0547">Nucleotide-binding</keyword>
<evidence type="ECO:0000256" key="7">
    <source>
        <dbReference type="SAM" id="MobiDB-lite"/>
    </source>
</evidence>
<dbReference type="GO" id="GO:0005524">
    <property type="term" value="F:ATP binding"/>
    <property type="evidence" value="ECO:0007669"/>
    <property type="project" value="UniProtKB-KW"/>
</dbReference>
<dbReference type="PANTHER" id="PTHR45800:SF11">
    <property type="entry name" value="PHOSPHATIDYLINOSITOL 3-KINASE-RELATED PROTEIN KINASE"/>
    <property type="match status" value="1"/>
</dbReference>
<evidence type="ECO:0000256" key="2">
    <source>
        <dbReference type="ARBA" id="ARBA00012169"/>
    </source>
</evidence>
<evidence type="ECO:0000313" key="9">
    <source>
        <dbReference type="Proteomes" id="UP001632038"/>
    </source>
</evidence>
<dbReference type="PANTHER" id="PTHR45800">
    <property type="entry name" value="PHOSPHATIDYLINOSITOL 4-KINASE GAMMA"/>
    <property type="match status" value="1"/>
</dbReference>
<keyword evidence="9" id="KW-1185">Reference proteome</keyword>
<evidence type="ECO:0000313" key="8">
    <source>
        <dbReference type="EMBL" id="KAL3622553.1"/>
    </source>
</evidence>
<proteinExistence type="inferred from homology"/>
<name>A0ABD3BYH2_9LAMI</name>
<feature type="region of interest" description="Disordered" evidence="7">
    <location>
        <begin position="1"/>
        <end position="27"/>
    </location>
</feature>
<comment type="caution">
    <text evidence="8">The sequence shown here is derived from an EMBL/GenBank/DDBJ whole genome shotgun (WGS) entry which is preliminary data.</text>
</comment>
<dbReference type="AlphaFoldDB" id="A0ABD3BYH2"/>
<keyword evidence="6" id="KW-0067">ATP-binding</keyword>
<dbReference type="EC" id="2.7.1.67" evidence="2"/>
<gene>
    <name evidence="8" type="primary">PI4KG6</name>
    <name evidence="8" type="ORF">CASFOL_033964</name>
</gene>
<reference evidence="9" key="1">
    <citation type="journal article" date="2024" name="IScience">
        <title>Strigolactones Initiate the Formation of Haustorium-like Structures in Castilleja.</title>
        <authorList>
            <person name="Buerger M."/>
            <person name="Peterson D."/>
            <person name="Chory J."/>
        </authorList>
    </citation>
    <scope>NUCLEOTIDE SEQUENCE [LARGE SCALE GENOMIC DNA]</scope>
</reference>
<dbReference type="GO" id="GO:0004430">
    <property type="term" value="F:1-phosphatidylinositol 4-kinase activity"/>
    <property type="evidence" value="ECO:0007669"/>
    <property type="project" value="UniProtKB-EC"/>
</dbReference>
<dbReference type="InterPro" id="IPR029071">
    <property type="entry name" value="Ubiquitin-like_domsf"/>
</dbReference>
<keyword evidence="3" id="KW-0808">Transferase</keyword>
<dbReference type="Proteomes" id="UP001632038">
    <property type="component" value="Unassembled WGS sequence"/>
</dbReference>
<dbReference type="EMBL" id="JAVIJP010000060">
    <property type="protein sequence ID" value="KAL3622553.1"/>
    <property type="molecule type" value="Genomic_DNA"/>
</dbReference>
<accession>A0ABD3BYH2</accession>
<evidence type="ECO:0000256" key="5">
    <source>
        <dbReference type="ARBA" id="ARBA00022777"/>
    </source>
</evidence>
<dbReference type="SUPFAM" id="SSF54236">
    <property type="entry name" value="Ubiquitin-like"/>
    <property type="match status" value="1"/>
</dbReference>
<evidence type="ECO:0000256" key="6">
    <source>
        <dbReference type="ARBA" id="ARBA00022840"/>
    </source>
</evidence>